<dbReference type="OrthoDB" id="1934998at2759"/>
<dbReference type="GO" id="GO:0009626">
    <property type="term" value="P:plant-type hypersensitive response"/>
    <property type="evidence" value="ECO:0007669"/>
    <property type="project" value="UniProtKB-ARBA"/>
</dbReference>
<dbReference type="AlphaFoldDB" id="A0A843XGI2"/>
<proteinExistence type="predicted"/>
<dbReference type="InterPro" id="IPR055414">
    <property type="entry name" value="LRR_R13L4/SHOC2-like"/>
</dbReference>
<keyword evidence="6" id="KW-1185">Reference proteome</keyword>
<dbReference type="FunFam" id="1.10.10.10:FF:000322">
    <property type="entry name" value="Probable disease resistance protein At1g63360"/>
    <property type="match status" value="1"/>
</dbReference>
<dbReference type="Gene3D" id="3.80.10.10">
    <property type="entry name" value="Ribonuclease Inhibitor"/>
    <property type="match status" value="1"/>
</dbReference>
<dbReference type="GO" id="GO:0002758">
    <property type="term" value="P:innate immune response-activating signaling pathway"/>
    <property type="evidence" value="ECO:0007669"/>
    <property type="project" value="UniProtKB-ARBA"/>
</dbReference>
<evidence type="ECO:0000256" key="1">
    <source>
        <dbReference type="ARBA" id="ARBA00022737"/>
    </source>
</evidence>
<dbReference type="Pfam" id="PF23598">
    <property type="entry name" value="LRR_14"/>
    <property type="match status" value="1"/>
</dbReference>
<evidence type="ECO:0000259" key="4">
    <source>
        <dbReference type="Pfam" id="PF23598"/>
    </source>
</evidence>
<dbReference type="PANTHER" id="PTHR23155">
    <property type="entry name" value="DISEASE RESISTANCE PROTEIN RP"/>
    <property type="match status" value="1"/>
</dbReference>
<comment type="caution">
    <text evidence="5">The sequence shown here is derived from an EMBL/GenBank/DDBJ whole genome shotgun (WGS) entry which is preliminary data.</text>
</comment>
<feature type="domain" description="Disease resistance R13L4/SHOC-2-like LRR" evidence="4">
    <location>
        <begin position="352"/>
        <end position="618"/>
    </location>
</feature>
<name>A0A843XGI2_COLES</name>
<dbReference type="InterPro" id="IPR032675">
    <property type="entry name" value="LRR_dom_sf"/>
</dbReference>
<dbReference type="PANTHER" id="PTHR23155:SF1076">
    <property type="entry name" value="LEUCINE-RICH REPEAT (LRR) FAMILY PROTEIN-RELATED"/>
    <property type="match status" value="1"/>
</dbReference>
<evidence type="ECO:0000313" key="5">
    <source>
        <dbReference type="EMBL" id="MQM18341.1"/>
    </source>
</evidence>
<dbReference type="EMBL" id="NMUH01008128">
    <property type="protein sequence ID" value="MQM18341.1"/>
    <property type="molecule type" value="Genomic_DNA"/>
</dbReference>
<dbReference type="Proteomes" id="UP000652761">
    <property type="component" value="Unassembled WGS sequence"/>
</dbReference>
<protein>
    <recommendedName>
        <fullName evidence="7">Disease resistance RPP13-like protein 4</fullName>
    </recommendedName>
</protein>
<organism evidence="5 6">
    <name type="scientific">Colocasia esculenta</name>
    <name type="common">Wild taro</name>
    <name type="synonym">Arum esculentum</name>
    <dbReference type="NCBI Taxonomy" id="4460"/>
    <lineage>
        <taxon>Eukaryota</taxon>
        <taxon>Viridiplantae</taxon>
        <taxon>Streptophyta</taxon>
        <taxon>Embryophyta</taxon>
        <taxon>Tracheophyta</taxon>
        <taxon>Spermatophyta</taxon>
        <taxon>Magnoliopsida</taxon>
        <taxon>Liliopsida</taxon>
        <taxon>Araceae</taxon>
        <taxon>Aroideae</taxon>
        <taxon>Colocasieae</taxon>
        <taxon>Colocasia</taxon>
    </lineage>
</organism>
<keyword evidence="2" id="KW-0611">Plant defense</keyword>
<dbReference type="GO" id="GO:0042742">
    <property type="term" value="P:defense response to bacterium"/>
    <property type="evidence" value="ECO:0007669"/>
    <property type="project" value="UniProtKB-ARBA"/>
</dbReference>
<dbReference type="InterPro" id="IPR044974">
    <property type="entry name" value="Disease_R_plants"/>
</dbReference>
<evidence type="ECO:0000259" key="3">
    <source>
        <dbReference type="Pfam" id="PF23559"/>
    </source>
</evidence>
<evidence type="ECO:0008006" key="7">
    <source>
        <dbReference type="Google" id="ProtNLM"/>
    </source>
</evidence>
<dbReference type="Gene3D" id="1.10.10.10">
    <property type="entry name" value="Winged helix-like DNA-binding domain superfamily/Winged helix DNA-binding domain"/>
    <property type="match status" value="1"/>
</dbReference>
<sequence length="635" mass="71738">MEPPMVLQGLFHEALSHHWRSFAGEGIVEEVVSPLLKQLANARLLADRSFIGDGNLSEIGQLLEKVERTVGDMKAVFLRAGRWETDVVDELGSVARHVEEILEDGDGSDEFQRKLQRIEQSVSRIKEQHVTPPLQLPLLEDSSNSRSPPTRRPVRFSEDGAWWQLELERRILESSAMAELQVSYDALDRQLKLCLLCFSIFPEGSVIKKRALVYWWMGEGLVGNTAEETGERCFGELVARGLLEPIRRKHSPLQASRFRMHPWVRRMLISVARRGEFFDFDGDGNPRADSTRSRRACLVNSAKQGPLAEELSTLFNVDEPYLRFRKGWLANLRKVAVLQLGRWQGTAKHHIEVEETEFLEGLGGLKHLRYLGLQGISRIRELPASIAELSNLRILDLRACHNLERLPPGIASLRELTHMDVSDCHLLEQMPRGLGALQELQVLKGFVVGNSRSRDPCRLSELAKLGRLRKLSICIGGEAVATEAEMDMLKGLGSLRSLAITWGVVSSPIRKGAARLKRAATMSMTSLGLPRGLEKLDLRCFPRPEPPEWLNPAVLMSLRKLYVRGGKLRSLGLSTLRPWRTVEVVRLRFLSELQIEWSLVQAAFPKLACMEIHKCEKMDSSRCSEDGVWVKMEDP</sequence>
<evidence type="ECO:0000313" key="6">
    <source>
        <dbReference type="Proteomes" id="UP000652761"/>
    </source>
</evidence>
<reference evidence="5" key="1">
    <citation type="submission" date="2017-07" db="EMBL/GenBank/DDBJ databases">
        <title>Taro Niue Genome Assembly and Annotation.</title>
        <authorList>
            <person name="Atibalentja N."/>
            <person name="Keating K."/>
            <person name="Fields C.J."/>
        </authorList>
    </citation>
    <scope>NUCLEOTIDE SEQUENCE</scope>
    <source>
        <strain evidence="5">Niue_2</strain>
        <tissue evidence="5">Leaf</tissue>
    </source>
</reference>
<feature type="domain" description="Disease resistance protein winged helix" evidence="3">
    <location>
        <begin position="200"/>
        <end position="265"/>
    </location>
</feature>
<accession>A0A843XGI2</accession>
<dbReference type="SUPFAM" id="SSF52058">
    <property type="entry name" value="L domain-like"/>
    <property type="match status" value="1"/>
</dbReference>
<gene>
    <name evidence="5" type="ORF">Taro_051330</name>
</gene>
<keyword evidence="1" id="KW-0677">Repeat</keyword>
<dbReference type="Pfam" id="PF23559">
    <property type="entry name" value="WHD_DRP"/>
    <property type="match status" value="1"/>
</dbReference>
<evidence type="ECO:0000256" key="2">
    <source>
        <dbReference type="ARBA" id="ARBA00022821"/>
    </source>
</evidence>
<dbReference type="InterPro" id="IPR058922">
    <property type="entry name" value="WHD_DRP"/>
</dbReference>
<dbReference type="InterPro" id="IPR036388">
    <property type="entry name" value="WH-like_DNA-bd_sf"/>
</dbReference>